<protein>
    <submittedName>
        <fullName evidence="3">Uncharacterized protein</fullName>
    </submittedName>
</protein>
<accession>A0AAD5U4X8</accession>
<name>A0AAD5U4X8_9FUNG</name>
<feature type="transmembrane region" description="Helical" evidence="2">
    <location>
        <begin position="101"/>
        <end position="124"/>
    </location>
</feature>
<feature type="region of interest" description="Disordered" evidence="1">
    <location>
        <begin position="403"/>
        <end position="471"/>
    </location>
</feature>
<evidence type="ECO:0000313" key="3">
    <source>
        <dbReference type="EMBL" id="KAJ3224472.1"/>
    </source>
</evidence>
<evidence type="ECO:0000256" key="2">
    <source>
        <dbReference type="SAM" id="Phobius"/>
    </source>
</evidence>
<feature type="compositionally biased region" description="Polar residues" evidence="1">
    <location>
        <begin position="544"/>
        <end position="555"/>
    </location>
</feature>
<feature type="compositionally biased region" description="Basic residues" evidence="1">
    <location>
        <begin position="636"/>
        <end position="645"/>
    </location>
</feature>
<dbReference type="Proteomes" id="UP001211065">
    <property type="component" value="Unassembled WGS sequence"/>
</dbReference>
<feature type="region of interest" description="Disordered" evidence="1">
    <location>
        <begin position="314"/>
        <end position="340"/>
    </location>
</feature>
<keyword evidence="4" id="KW-1185">Reference proteome</keyword>
<keyword evidence="2" id="KW-1133">Transmembrane helix</keyword>
<keyword evidence="2" id="KW-0812">Transmembrane</keyword>
<reference evidence="3" key="1">
    <citation type="submission" date="2020-05" db="EMBL/GenBank/DDBJ databases">
        <title>Phylogenomic resolution of chytrid fungi.</title>
        <authorList>
            <person name="Stajich J.E."/>
            <person name="Amses K."/>
            <person name="Simmons R."/>
            <person name="Seto K."/>
            <person name="Myers J."/>
            <person name="Bonds A."/>
            <person name="Quandt C.A."/>
            <person name="Barry K."/>
            <person name="Liu P."/>
            <person name="Grigoriev I."/>
            <person name="Longcore J.E."/>
            <person name="James T.Y."/>
        </authorList>
    </citation>
    <scope>NUCLEOTIDE SEQUENCE</scope>
    <source>
        <strain evidence="3">JEL0476</strain>
    </source>
</reference>
<dbReference type="EMBL" id="JADGJW010000092">
    <property type="protein sequence ID" value="KAJ3224472.1"/>
    <property type="molecule type" value="Genomic_DNA"/>
</dbReference>
<sequence>MSAFSTLTEGSTNIVLVDPTDPSASSTNDLLQPAQPTVTAPVSNTPFNNNVPTILTLPSDIIPGGSGAAFNSPTSVVNTQTFLPPLNSQTNTSNPNSLAPVTIACIIMVPLVLIILIIALIIYYRRMKKDNYNSKSPYEMSKIRERNFKSFQRRFNNSVRRVAKRNKGSTSRYSASPSDSELADNLKNRNMLLNKENIEPLSNNYNYPKTVPHSSYELDRESPDQSQSTYVDDFPKNRRGSLNGDKGEYNRDDYQDGRENHDRRDNFENRRWQDNNREIIQNENEKNRREIIYAAGMKNRGGGDTYSQRMSESEKLRRDSDFGLANGSNYEGSSRGDDMYKVRDSRRHPKELYGANNNYEDAQGDVYRAAGSRDYPLATSSNYEGAGRSDSYGVGVFTGRKEKEFEQHPSSPNRHRGYKSKASDVGSYNDSFKQRMSPGSSVNGDSFDPYSRSRLESHYSGSNNGDSYRERMGLRDDEVKLYNERYHHNRNTSETYDDGRAFENNHHHLDSDGEELMSVSSSNFSGARHNKRYKQILPPGKGKQNLSNLSGTKSQLSNKSLYNNERINERNIEQYQRGLNNNDKISNTLHISDKNKNDGVLYPLAQSETPISSGYDSGNDGISDYTSDCGSALPSKPKRGQKTKL</sequence>
<evidence type="ECO:0000313" key="4">
    <source>
        <dbReference type="Proteomes" id="UP001211065"/>
    </source>
</evidence>
<feature type="region of interest" description="Disordered" evidence="1">
    <location>
        <begin position="535"/>
        <end position="555"/>
    </location>
</feature>
<feature type="region of interest" description="Disordered" evidence="1">
    <location>
        <begin position="159"/>
        <end position="183"/>
    </location>
</feature>
<keyword evidence="2" id="KW-0472">Membrane</keyword>
<comment type="caution">
    <text evidence="3">The sequence shown here is derived from an EMBL/GenBank/DDBJ whole genome shotgun (WGS) entry which is preliminary data.</text>
</comment>
<gene>
    <name evidence="3" type="ORF">HK099_008422</name>
</gene>
<organism evidence="3 4">
    <name type="scientific">Clydaea vesicula</name>
    <dbReference type="NCBI Taxonomy" id="447962"/>
    <lineage>
        <taxon>Eukaryota</taxon>
        <taxon>Fungi</taxon>
        <taxon>Fungi incertae sedis</taxon>
        <taxon>Chytridiomycota</taxon>
        <taxon>Chytridiomycota incertae sedis</taxon>
        <taxon>Chytridiomycetes</taxon>
        <taxon>Lobulomycetales</taxon>
        <taxon>Lobulomycetaceae</taxon>
        <taxon>Clydaea</taxon>
    </lineage>
</organism>
<feature type="region of interest" description="Disordered" evidence="1">
    <location>
        <begin position="608"/>
        <end position="645"/>
    </location>
</feature>
<dbReference type="AlphaFoldDB" id="A0AAD5U4X8"/>
<feature type="region of interest" description="Disordered" evidence="1">
    <location>
        <begin position="197"/>
        <end position="269"/>
    </location>
</feature>
<evidence type="ECO:0000256" key="1">
    <source>
        <dbReference type="SAM" id="MobiDB-lite"/>
    </source>
</evidence>
<feature type="compositionally biased region" description="Basic and acidic residues" evidence="1">
    <location>
        <begin position="245"/>
        <end position="269"/>
    </location>
</feature>
<feature type="compositionally biased region" description="Polar residues" evidence="1">
    <location>
        <begin position="168"/>
        <end position="179"/>
    </location>
</feature>
<proteinExistence type="predicted"/>